<dbReference type="CDD" id="cd22157">
    <property type="entry name" value="F-box_AtFBW1-like"/>
    <property type="match status" value="1"/>
</dbReference>
<dbReference type="Pfam" id="PF00646">
    <property type="entry name" value="F-box"/>
    <property type="match status" value="1"/>
</dbReference>
<dbReference type="Pfam" id="PF08268">
    <property type="entry name" value="FBA_3"/>
    <property type="match status" value="1"/>
</dbReference>
<dbReference type="InterPro" id="IPR017451">
    <property type="entry name" value="F-box-assoc_interact_dom"/>
</dbReference>
<dbReference type="SMART" id="SM00256">
    <property type="entry name" value="FBOX"/>
    <property type="match status" value="1"/>
</dbReference>
<name>A0ABM0WBK6_CAMSA</name>
<dbReference type="PANTHER" id="PTHR31111:SF14">
    <property type="entry name" value="F-BOX ASSOCIATED DOMAIN-CONTAINING PROTEIN"/>
    <property type="match status" value="1"/>
</dbReference>
<reference evidence="2" key="1">
    <citation type="journal article" date="2014" name="Nat. Commun.">
        <title>The emerging biofuel crop Camelina sativa retains a highly undifferentiated hexaploid genome structure.</title>
        <authorList>
            <person name="Kagale S."/>
            <person name="Koh C."/>
            <person name="Nixon J."/>
            <person name="Bollina V."/>
            <person name="Clarke W.E."/>
            <person name="Tuteja R."/>
            <person name="Spillane C."/>
            <person name="Robinson S.J."/>
            <person name="Links M.G."/>
            <person name="Clarke C."/>
            <person name="Higgins E.E."/>
            <person name="Huebert T."/>
            <person name="Sharpe A.G."/>
            <person name="Parkin I.A."/>
        </authorList>
    </citation>
    <scope>NUCLEOTIDE SEQUENCE [LARGE SCALE GENOMIC DNA]</scope>
    <source>
        <strain evidence="2">cv. DH55</strain>
    </source>
</reference>
<dbReference type="NCBIfam" id="TIGR01640">
    <property type="entry name" value="F_box_assoc_1"/>
    <property type="match status" value="1"/>
</dbReference>
<evidence type="ECO:0000313" key="2">
    <source>
        <dbReference type="Proteomes" id="UP000694864"/>
    </source>
</evidence>
<feature type="domain" description="F-box" evidence="1">
    <location>
        <begin position="56"/>
        <end position="102"/>
    </location>
</feature>
<dbReference type="PROSITE" id="PS50181">
    <property type="entry name" value="FBOX"/>
    <property type="match status" value="1"/>
</dbReference>
<dbReference type="Proteomes" id="UP000694864">
    <property type="component" value="Chromosome 15"/>
</dbReference>
<dbReference type="PANTHER" id="PTHR31111">
    <property type="entry name" value="BNAA05G37150D PROTEIN-RELATED"/>
    <property type="match status" value="1"/>
</dbReference>
<dbReference type="SUPFAM" id="SSF81383">
    <property type="entry name" value="F-box domain"/>
    <property type="match status" value="1"/>
</dbReference>
<dbReference type="InterPro" id="IPR013187">
    <property type="entry name" value="F-box-assoc_dom_typ3"/>
</dbReference>
<organism evidence="2 3">
    <name type="scientific">Camelina sativa</name>
    <name type="common">False flax</name>
    <name type="synonym">Myagrum sativum</name>
    <dbReference type="NCBI Taxonomy" id="90675"/>
    <lineage>
        <taxon>Eukaryota</taxon>
        <taxon>Viridiplantae</taxon>
        <taxon>Streptophyta</taxon>
        <taxon>Embryophyta</taxon>
        <taxon>Tracheophyta</taxon>
        <taxon>Spermatophyta</taxon>
        <taxon>Magnoliopsida</taxon>
        <taxon>eudicotyledons</taxon>
        <taxon>Gunneridae</taxon>
        <taxon>Pentapetalae</taxon>
        <taxon>rosids</taxon>
        <taxon>malvids</taxon>
        <taxon>Brassicales</taxon>
        <taxon>Brassicaceae</taxon>
        <taxon>Camelineae</taxon>
        <taxon>Camelina</taxon>
    </lineage>
</organism>
<dbReference type="RefSeq" id="XP_010468665.1">
    <property type="nucleotide sequence ID" value="XM_010470363.1"/>
</dbReference>
<dbReference type="GeneID" id="104748768"/>
<keyword evidence="2" id="KW-1185">Reference proteome</keyword>
<gene>
    <name evidence="3" type="primary">LOC104748768</name>
</gene>
<dbReference type="InterPro" id="IPR036047">
    <property type="entry name" value="F-box-like_dom_sf"/>
</dbReference>
<proteinExistence type="predicted"/>
<evidence type="ECO:0000259" key="1">
    <source>
        <dbReference type="PROSITE" id="PS50181"/>
    </source>
</evidence>
<sequence length="447" mass="52594">MVRLSLRVAASDILQNRERIKLRRRRGRGRATQRTQNRVAPQIPIEEEEAMHSSITCDARHIPLDLLIEILTRLPAKSVLKFKSVSKFWLSLLSSREFCNRFLMVPSQPRLYMSLKDRRFYSKSLLLSSAVPSPFPSTLEFDQDLTVRRMGGFNPRFLHGFICFMYYLNARVYNPTTRQLYIIPLIKESDIIAEGRDLHYDPYTIQYYMGHDPVKDQYKLLCTIFVEDMGKKRSEYWVYVLESGGSWKRKSVANDFHPHEPDILALCMKGAIYYCAWTDTYTCVLVRFDVRSEGFDMMQIPWIEKLTTDEKTVSQIDYGGTVAVIDITYLKETGTVDLWVVEDWTKKEWSRKTLVLKPCQMHLVITNRLTIRGTNLKGKVILFPRDLISPFYILCYDLHTNNLEWIEIKGIPDSWFSKDEDITYFDVDFLHPSESIRYLESERKIFR</sequence>
<protein>
    <submittedName>
        <fullName evidence="3">F-box only protein 8-like</fullName>
    </submittedName>
</protein>
<dbReference type="InterPro" id="IPR001810">
    <property type="entry name" value="F-box_dom"/>
</dbReference>
<reference evidence="3" key="2">
    <citation type="submission" date="2025-08" db="UniProtKB">
        <authorList>
            <consortium name="RefSeq"/>
        </authorList>
    </citation>
    <scope>IDENTIFICATION</scope>
    <source>
        <tissue evidence="3">Leaf</tissue>
    </source>
</reference>
<accession>A0ABM0WBK6</accession>
<evidence type="ECO:0000313" key="3">
    <source>
        <dbReference type="RefSeq" id="XP_010468665.1"/>
    </source>
</evidence>